<comment type="caution">
    <text evidence="1">The sequence shown here is derived from an EMBL/GenBank/DDBJ whole genome shotgun (WGS) entry which is preliminary data.</text>
</comment>
<accession>A0ACB9QWF1</accession>
<reference evidence="2" key="1">
    <citation type="journal article" date="2023" name="Front. Plant Sci.">
        <title>Chromosomal-level genome assembly of Melastoma candidum provides insights into trichome evolution.</title>
        <authorList>
            <person name="Zhong Y."/>
            <person name="Wu W."/>
            <person name="Sun C."/>
            <person name="Zou P."/>
            <person name="Liu Y."/>
            <person name="Dai S."/>
            <person name="Zhou R."/>
        </authorList>
    </citation>
    <scope>NUCLEOTIDE SEQUENCE [LARGE SCALE GENOMIC DNA]</scope>
</reference>
<dbReference type="Proteomes" id="UP001057402">
    <property type="component" value="Chromosome 5"/>
</dbReference>
<evidence type="ECO:0000313" key="1">
    <source>
        <dbReference type="EMBL" id="KAI4370760.1"/>
    </source>
</evidence>
<organism evidence="1 2">
    <name type="scientific">Melastoma candidum</name>
    <dbReference type="NCBI Taxonomy" id="119954"/>
    <lineage>
        <taxon>Eukaryota</taxon>
        <taxon>Viridiplantae</taxon>
        <taxon>Streptophyta</taxon>
        <taxon>Embryophyta</taxon>
        <taxon>Tracheophyta</taxon>
        <taxon>Spermatophyta</taxon>
        <taxon>Magnoliopsida</taxon>
        <taxon>eudicotyledons</taxon>
        <taxon>Gunneridae</taxon>
        <taxon>Pentapetalae</taxon>
        <taxon>rosids</taxon>
        <taxon>malvids</taxon>
        <taxon>Myrtales</taxon>
        <taxon>Melastomataceae</taxon>
        <taxon>Melastomatoideae</taxon>
        <taxon>Melastomateae</taxon>
        <taxon>Melastoma</taxon>
    </lineage>
</organism>
<gene>
    <name evidence="1" type="ORF">MLD38_019071</name>
</gene>
<evidence type="ECO:0000313" key="2">
    <source>
        <dbReference type="Proteomes" id="UP001057402"/>
    </source>
</evidence>
<proteinExistence type="predicted"/>
<dbReference type="EMBL" id="CM042884">
    <property type="protein sequence ID" value="KAI4370760.1"/>
    <property type="molecule type" value="Genomic_DNA"/>
</dbReference>
<sequence length="375" mass="39815">MDGEGNGSRHHHHKDGFFLSSFSSSSSGALDRATDDVGVSESVKLFPGSSDLAAGWSLSSSSGNYIEHPVSRFDTLAGVAIRYGVEVADIKRLNGLVTDIQMFAHKTLLIPRPGRHPPSASMPNGSNGLSGSGEHTPPQHVHNDLLDSLQSLKLKSSQRKVSSAMSSLQGYYGLKSENQTRSYGGCEMAVFSKGRSQYLEGGSSGVPLSLQRKSHSVANGLFAENGESFDHTNEGMDTDSDRWSDKLIRRRQKSEMDFMSATPELLKEDNSSVAGGFSASAGKNLALRSKASRASLANDAEVGPTSGDSVVSDSFAAVRKSSSTSSLQDQESSSNSLLSIWNLKPDLQALSTAAIALPMFDGLPKPGKKNKAALD</sequence>
<keyword evidence="2" id="KW-1185">Reference proteome</keyword>
<protein>
    <submittedName>
        <fullName evidence="1">Uncharacterized protein</fullName>
    </submittedName>
</protein>
<name>A0ACB9QWF1_9MYRT</name>